<feature type="non-terminal residue" evidence="1">
    <location>
        <position position="1"/>
    </location>
</feature>
<protein>
    <submittedName>
        <fullName evidence="1">Uncharacterized protein</fullName>
    </submittedName>
</protein>
<dbReference type="GO" id="GO:0020037">
    <property type="term" value="F:heme binding"/>
    <property type="evidence" value="ECO:0007669"/>
    <property type="project" value="InterPro"/>
</dbReference>
<sequence length="223" mass="24123">CDPKAIAHFYARETRTYIYIQTPVTKATLEHGVRIFGYIEMKHRQCKSLTPAFNNAAIRRLTSAFYDSAYEAKGAWDALIESSGSDSTIIDVQNCHVTPALLNVNPFDHPPGGLDTIGLAGFSHDFGSLDGKPASVTEISDTFGSSPCSSTLNIGATLLAQAFPFLVRIPTACTKLIEKLNNAMGDISNILLERTRKEVEIGVTSEKEEKSIIGLLNASGLIS</sequence>
<dbReference type="Proteomes" id="UP000053820">
    <property type="component" value="Unassembled WGS sequence"/>
</dbReference>
<proteinExistence type="predicted"/>
<dbReference type="GO" id="GO:0004497">
    <property type="term" value="F:monooxygenase activity"/>
    <property type="evidence" value="ECO:0007669"/>
    <property type="project" value="InterPro"/>
</dbReference>
<dbReference type="Gene3D" id="1.10.630.10">
    <property type="entry name" value="Cytochrome P450"/>
    <property type="match status" value="1"/>
</dbReference>
<organism evidence="1 2">
    <name type="scientific">Hydnomerulius pinastri MD-312</name>
    <dbReference type="NCBI Taxonomy" id="994086"/>
    <lineage>
        <taxon>Eukaryota</taxon>
        <taxon>Fungi</taxon>
        <taxon>Dikarya</taxon>
        <taxon>Basidiomycota</taxon>
        <taxon>Agaricomycotina</taxon>
        <taxon>Agaricomycetes</taxon>
        <taxon>Agaricomycetidae</taxon>
        <taxon>Boletales</taxon>
        <taxon>Boletales incertae sedis</taxon>
        <taxon>Leucogyrophana</taxon>
    </lineage>
</organism>
<evidence type="ECO:0000313" key="2">
    <source>
        <dbReference type="Proteomes" id="UP000053820"/>
    </source>
</evidence>
<dbReference type="EMBL" id="KN840374">
    <property type="protein sequence ID" value="KIJ57466.1"/>
    <property type="molecule type" value="Genomic_DNA"/>
</dbReference>
<dbReference type="InterPro" id="IPR036396">
    <property type="entry name" value="Cyt_P450_sf"/>
</dbReference>
<reference evidence="1 2" key="1">
    <citation type="submission" date="2014-04" db="EMBL/GenBank/DDBJ databases">
        <title>Evolutionary Origins and Diversification of the Mycorrhizal Mutualists.</title>
        <authorList>
            <consortium name="DOE Joint Genome Institute"/>
            <consortium name="Mycorrhizal Genomics Consortium"/>
            <person name="Kohler A."/>
            <person name="Kuo A."/>
            <person name="Nagy L.G."/>
            <person name="Floudas D."/>
            <person name="Copeland A."/>
            <person name="Barry K.W."/>
            <person name="Cichocki N."/>
            <person name="Veneault-Fourrey C."/>
            <person name="LaButti K."/>
            <person name="Lindquist E.A."/>
            <person name="Lipzen A."/>
            <person name="Lundell T."/>
            <person name="Morin E."/>
            <person name="Murat C."/>
            <person name="Riley R."/>
            <person name="Ohm R."/>
            <person name="Sun H."/>
            <person name="Tunlid A."/>
            <person name="Henrissat B."/>
            <person name="Grigoriev I.V."/>
            <person name="Hibbett D.S."/>
            <person name="Martin F."/>
        </authorList>
    </citation>
    <scope>NUCLEOTIDE SEQUENCE [LARGE SCALE GENOMIC DNA]</scope>
    <source>
        <strain evidence="1 2">MD-312</strain>
    </source>
</reference>
<dbReference type="AlphaFoldDB" id="A0A0C2L797"/>
<accession>A0A0C2L797</accession>
<evidence type="ECO:0000313" key="1">
    <source>
        <dbReference type="EMBL" id="KIJ57466.1"/>
    </source>
</evidence>
<gene>
    <name evidence="1" type="ORF">HYDPIDRAFT_104215</name>
</gene>
<dbReference type="OrthoDB" id="1470350at2759"/>
<keyword evidence="2" id="KW-1185">Reference proteome</keyword>
<name>A0A0C2L797_9AGAM</name>
<dbReference type="GO" id="GO:0005506">
    <property type="term" value="F:iron ion binding"/>
    <property type="evidence" value="ECO:0007669"/>
    <property type="project" value="InterPro"/>
</dbReference>
<dbReference type="GO" id="GO:0016705">
    <property type="term" value="F:oxidoreductase activity, acting on paired donors, with incorporation or reduction of molecular oxygen"/>
    <property type="evidence" value="ECO:0007669"/>
    <property type="project" value="InterPro"/>
</dbReference>
<dbReference type="HOGENOM" id="CLU_001570_8_0_1"/>